<feature type="domain" description="Thioredoxin-like fold" evidence="1">
    <location>
        <begin position="146"/>
        <end position="236"/>
    </location>
</feature>
<protein>
    <recommendedName>
        <fullName evidence="1">Thioredoxin-like fold domain-containing protein</fullName>
    </recommendedName>
</protein>
<keyword evidence="3" id="KW-1185">Reference proteome</keyword>
<dbReference type="AlphaFoldDB" id="H1DI00"/>
<sequence length="596" mass="69161">MGFAFSPVVAQKNLPVVTWEEASLQAARDNKLVFVAVDIVPDKRIFSNETVKLFFERNLVPIYMDMQTEEGKTFEPKLLLTPYPVYAFFMPFGDLLLTVEPTKIVKDPLVLLDAAREAQRLAEVKKNNSRSVNFMTSGWQEVLVKAKEEKKPAFIYFREKSCRKCLFVENNVFNLDRMADFYNRHFIPYQVDISAEQPLLKTYGIEKLPAYLFVNGEGKVIYLTSGQTQTEEILQMGEEALRKAEGVKFSDNSWEQILALAQQEKKGIYVDCYTLVGGERRPLTEIVYRDPEIAALMNDHFINYTVDQKSEEGKRWAENYGLTSPFCQVFLDSTGKLVHLSAGIPDLSEFKEIVVSALEGRGLQFLSEKYKRGDREPVFVEEYIRILGRAGLKDKAGEVVESYLGELGTERLKNKKYWELFREYVIDIDSELFKYVSQYRTDFFSLFGREEVLKKIQQVWTVGAEGFVTKKEGKYVFDEAGFKNYVKRLKAEKIENWRSIVRKARMNAAEKTGNWKVYAELAEERWNEEQIPEAELYSWGVVIKENCRDKSIRYKAARWYALTVAEIEKKERLEGKVRVSSYKGFFEKLVNDLIEE</sequence>
<evidence type="ECO:0000313" key="2">
    <source>
        <dbReference type="EMBL" id="EHP46871.1"/>
    </source>
</evidence>
<evidence type="ECO:0000313" key="3">
    <source>
        <dbReference type="Proteomes" id="UP000004892"/>
    </source>
</evidence>
<dbReference type="InterPro" id="IPR012336">
    <property type="entry name" value="Thioredoxin-like_fold"/>
</dbReference>
<reference evidence="2 3" key="1">
    <citation type="submission" date="2012-01" db="EMBL/GenBank/DDBJ databases">
        <title>The Genome Sequence of Odoribacter laneus YIT 12061.</title>
        <authorList>
            <consortium name="The Broad Institute Genome Sequencing Platform"/>
            <person name="Earl A."/>
            <person name="Ward D."/>
            <person name="Feldgarden M."/>
            <person name="Gevers D."/>
            <person name="Morotomi M."/>
            <person name="Young S.K."/>
            <person name="Zeng Q."/>
            <person name="Gargeya S."/>
            <person name="Fitzgerald M."/>
            <person name="Haas B."/>
            <person name="Abouelleil A."/>
            <person name="Alvarado L."/>
            <person name="Arachchi H.M."/>
            <person name="Berlin A."/>
            <person name="Chapman S.B."/>
            <person name="Gearin G."/>
            <person name="Goldberg J."/>
            <person name="Griggs A."/>
            <person name="Gujja S."/>
            <person name="Hansen M."/>
            <person name="Heiman D."/>
            <person name="Howarth C."/>
            <person name="Larimer J."/>
            <person name="Lui A."/>
            <person name="MacDonald P.J.P."/>
            <person name="McCowen C."/>
            <person name="Montmayeur A."/>
            <person name="Murphy C."/>
            <person name="Neiman D."/>
            <person name="Pearson M."/>
            <person name="Priest M."/>
            <person name="Roberts A."/>
            <person name="Saif S."/>
            <person name="Shea T."/>
            <person name="Sisk P."/>
            <person name="Stolte C."/>
            <person name="Sykes S."/>
            <person name="Wortman J."/>
            <person name="Nusbaum C."/>
            <person name="Birren B."/>
        </authorList>
    </citation>
    <scope>NUCLEOTIDE SEQUENCE [LARGE SCALE GENOMIC DNA]</scope>
    <source>
        <strain evidence="2 3">YIT 12061</strain>
    </source>
</reference>
<dbReference type="PATRIC" id="fig|742817.3.peg.2008"/>
<accession>H1DI00</accession>
<dbReference type="eggNOG" id="COG0526">
    <property type="taxonomic scope" value="Bacteria"/>
</dbReference>
<dbReference type="Proteomes" id="UP000004892">
    <property type="component" value="Unassembled WGS sequence"/>
</dbReference>
<name>H1DI00_9BACT</name>
<dbReference type="EMBL" id="ADMC01000024">
    <property type="protein sequence ID" value="EHP46871.1"/>
    <property type="molecule type" value="Genomic_DNA"/>
</dbReference>
<evidence type="ECO:0000259" key="1">
    <source>
        <dbReference type="Pfam" id="PF13098"/>
    </source>
</evidence>
<dbReference type="STRING" id="742817.HMPREF9449_01886"/>
<dbReference type="Gene3D" id="3.40.30.10">
    <property type="entry name" value="Glutaredoxin"/>
    <property type="match status" value="3"/>
</dbReference>
<dbReference type="Pfam" id="PF13098">
    <property type="entry name" value="Thioredoxin_2"/>
    <property type="match status" value="1"/>
</dbReference>
<dbReference type="SUPFAM" id="SSF52833">
    <property type="entry name" value="Thioredoxin-like"/>
    <property type="match status" value="3"/>
</dbReference>
<dbReference type="InterPro" id="IPR036249">
    <property type="entry name" value="Thioredoxin-like_sf"/>
</dbReference>
<proteinExistence type="predicted"/>
<dbReference type="HOGENOM" id="CLU_457725_0_0_10"/>
<organism evidence="2 3">
    <name type="scientific">Odoribacter laneus YIT 12061</name>
    <dbReference type="NCBI Taxonomy" id="742817"/>
    <lineage>
        <taxon>Bacteria</taxon>
        <taxon>Pseudomonadati</taxon>
        <taxon>Bacteroidota</taxon>
        <taxon>Bacteroidia</taxon>
        <taxon>Bacteroidales</taxon>
        <taxon>Odoribacteraceae</taxon>
        <taxon>Odoribacter</taxon>
    </lineage>
</organism>
<gene>
    <name evidence="2" type="ORF">HMPREF9449_01886</name>
</gene>
<comment type="caution">
    <text evidence="2">The sequence shown here is derived from an EMBL/GenBank/DDBJ whole genome shotgun (WGS) entry which is preliminary data.</text>
</comment>